<feature type="domain" description="Resolvase/invertase-type recombinase catalytic" evidence="2">
    <location>
        <begin position="1"/>
        <end position="24"/>
    </location>
</feature>
<dbReference type="GO" id="GO:0000150">
    <property type="term" value="F:DNA strand exchange activity"/>
    <property type="evidence" value="ECO:0007669"/>
    <property type="project" value="InterPro"/>
</dbReference>
<evidence type="ECO:0000313" key="4">
    <source>
        <dbReference type="Proteomes" id="UP000018936"/>
    </source>
</evidence>
<sequence length="1055" mass="118055">MRERERGREKEREKEGRKEGRKEGSVKGRVGSVAPLAQFTQLPTRERKREKKKDGERKRKKKKKKRKRKEGRKNERKGGECCAPCAAHSKLPPREREEERKKETERKKEKKKRRKRRKDRMRRRKEEREKARPPSREQTSRGSTEIRGSVAIVSRKLFVVAAPPTWKLCSTATFISTAALSFQRERVVPVSSPIFSATPCEKHSGYGRGRKHREPGIDSNRGLVRDRWLLHLQRERRDSKWGVRPGWPSLLVIGSKLPNSQSPSDWPKVNPSWLAQSHPSSSGILPVSLPGSVIAPFTPNARTHPAFHTPTGAQLIAQGGLGKTPYLQEVVAMGVAKVPHADLAAHVPAAKRGSRELQTADLQQHVGHRREGIPAEAELFKPQQPRRRRGWTMAPRSKIDSPVHAALKRRFAHAALKRRLAPAALKHHFTHAAFKHRFAHAALKDRFAHAALKLFFLARLRCNNPLCCNESAELKKHQWNTGRERVGQVGGASQEVVFSERNRSKLAEYPPLELLECEGIPGNMACATSAGVGRRDFCAHRLFQPGGGWTTPPQRSRGHQARGPKSSTSQRNLTPSAGGGMLPGFGTVRPKRYPLRSTLKRCFPHAALEHRFACAALKHRFARIALKRSLSHAALKRCFWHAAHNHRFERAALKRCLARAALKRRFPHAALQHRFTCTALKRRLARAAVKHRFPHAALKHCFVCAAGLSWCVESCTRAEPVVEQVGSHCCPVLLGLSETPQRPLSAQPDSRGVGDGHFQYQFGGQDEEFRVLPYWMQSWGEERAKRRAVEKQPPKSWPGSPSPRRLCPPVRGDHPGVSDDGPVFEHRLPGWRWMEPPTPSGPRQKEDRIWGRRLGWDTAGTDRFGRSACELTELVVTQLESHHGAQDNSSVNWRPPSVNFACRSVLSDAAVVVKYEKQFHDGGNVPGSRFGSIREVKSAQMSDSLNERVIHLTNNRGEKSHKTGQNPLFRLATGKKAGIPFWSCVEDRLPWLTSVISTLAGSPRMVPSGCLYPAHPRGEDGDGRPGRKEANGGETSGFCLVGGCPSAATDQPTIG</sequence>
<accession>V8NBG9</accession>
<feature type="compositionally biased region" description="Basic residues" evidence="1">
    <location>
        <begin position="58"/>
        <end position="71"/>
    </location>
</feature>
<feature type="region of interest" description="Disordered" evidence="1">
    <location>
        <begin position="1"/>
        <end position="144"/>
    </location>
</feature>
<feature type="compositionally biased region" description="Basic and acidic residues" evidence="1">
    <location>
        <begin position="44"/>
        <end position="57"/>
    </location>
</feature>
<feature type="compositionally biased region" description="Basic residues" evidence="1">
    <location>
        <begin position="108"/>
        <end position="123"/>
    </location>
</feature>
<gene>
    <name evidence="3" type="primary">RBM25</name>
    <name evidence="3" type="ORF">L345_14652</name>
</gene>
<evidence type="ECO:0000256" key="1">
    <source>
        <dbReference type="SAM" id="MobiDB-lite"/>
    </source>
</evidence>
<dbReference type="InterPro" id="IPR006119">
    <property type="entry name" value="Resolv_N"/>
</dbReference>
<feature type="region of interest" description="Disordered" evidence="1">
    <location>
        <begin position="548"/>
        <end position="581"/>
    </location>
</feature>
<dbReference type="EMBL" id="AZIM01005414">
    <property type="protein sequence ID" value="ETE59614.1"/>
    <property type="molecule type" value="Genomic_DNA"/>
</dbReference>
<dbReference type="PROSITE" id="PS51736">
    <property type="entry name" value="RECOMBINASES_3"/>
    <property type="match status" value="1"/>
</dbReference>
<feature type="region of interest" description="Disordered" evidence="1">
    <location>
        <begin position="1011"/>
        <end position="1034"/>
    </location>
</feature>
<feature type="non-terminal residue" evidence="3">
    <location>
        <position position="1"/>
    </location>
</feature>
<reference evidence="3 4" key="1">
    <citation type="journal article" date="2013" name="Proc. Natl. Acad. Sci. U.S.A.">
        <title>The king cobra genome reveals dynamic gene evolution and adaptation in the snake venom system.</title>
        <authorList>
            <person name="Vonk F.J."/>
            <person name="Casewell N.R."/>
            <person name="Henkel C.V."/>
            <person name="Heimberg A.M."/>
            <person name="Jansen H.J."/>
            <person name="McCleary R.J."/>
            <person name="Kerkkamp H.M."/>
            <person name="Vos R.A."/>
            <person name="Guerreiro I."/>
            <person name="Calvete J.J."/>
            <person name="Wuster W."/>
            <person name="Woods A.E."/>
            <person name="Logan J.M."/>
            <person name="Harrison R.A."/>
            <person name="Castoe T.A."/>
            <person name="de Koning A.P."/>
            <person name="Pollock D.D."/>
            <person name="Yandell M."/>
            <person name="Calderon D."/>
            <person name="Renjifo C."/>
            <person name="Currier R.B."/>
            <person name="Salgado D."/>
            <person name="Pla D."/>
            <person name="Sanz L."/>
            <person name="Hyder A.S."/>
            <person name="Ribeiro J.M."/>
            <person name="Arntzen J.W."/>
            <person name="van den Thillart G.E."/>
            <person name="Boetzer M."/>
            <person name="Pirovano W."/>
            <person name="Dirks R.P."/>
            <person name="Spaink H.P."/>
            <person name="Duboule D."/>
            <person name="McGlinn E."/>
            <person name="Kini R.M."/>
            <person name="Richardson M.K."/>
        </authorList>
    </citation>
    <scope>NUCLEOTIDE SEQUENCE</scope>
    <source>
        <tissue evidence="3">Blood</tissue>
    </source>
</reference>
<evidence type="ECO:0000313" key="3">
    <source>
        <dbReference type="EMBL" id="ETE59614.1"/>
    </source>
</evidence>
<feature type="compositionally biased region" description="Basic and acidic residues" evidence="1">
    <location>
        <begin position="92"/>
        <end position="107"/>
    </location>
</feature>
<feature type="compositionally biased region" description="Basic and acidic residues" evidence="1">
    <location>
        <begin position="1"/>
        <end position="26"/>
    </location>
</feature>
<dbReference type="GO" id="GO:0003677">
    <property type="term" value="F:DNA binding"/>
    <property type="evidence" value="ECO:0007669"/>
    <property type="project" value="InterPro"/>
</dbReference>
<evidence type="ECO:0000259" key="2">
    <source>
        <dbReference type="PROSITE" id="PS51736"/>
    </source>
</evidence>
<keyword evidence="4" id="KW-1185">Reference proteome</keyword>
<proteinExistence type="predicted"/>
<name>V8NBG9_OPHHA</name>
<feature type="compositionally biased region" description="Basic and acidic residues" evidence="1">
    <location>
        <begin position="1016"/>
        <end position="1031"/>
    </location>
</feature>
<dbReference type="AlphaFoldDB" id="V8NBG9"/>
<feature type="non-terminal residue" evidence="3">
    <location>
        <position position="1055"/>
    </location>
</feature>
<feature type="region of interest" description="Disordered" evidence="1">
    <location>
        <begin position="785"/>
        <end position="807"/>
    </location>
</feature>
<organism evidence="3 4">
    <name type="scientific">Ophiophagus hannah</name>
    <name type="common">King cobra</name>
    <name type="synonym">Naja hannah</name>
    <dbReference type="NCBI Taxonomy" id="8665"/>
    <lineage>
        <taxon>Eukaryota</taxon>
        <taxon>Metazoa</taxon>
        <taxon>Chordata</taxon>
        <taxon>Craniata</taxon>
        <taxon>Vertebrata</taxon>
        <taxon>Euteleostomi</taxon>
        <taxon>Lepidosauria</taxon>
        <taxon>Squamata</taxon>
        <taxon>Bifurcata</taxon>
        <taxon>Unidentata</taxon>
        <taxon>Episquamata</taxon>
        <taxon>Toxicofera</taxon>
        <taxon>Serpentes</taxon>
        <taxon>Colubroidea</taxon>
        <taxon>Elapidae</taxon>
        <taxon>Elapinae</taxon>
        <taxon>Ophiophagus</taxon>
    </lineage>
</organism>
<feature type="compositionally biased region" description="Polar residues" evidence="1">
    <location>
        <begin position="565"/>
        <end position="575"/>
    </location>
</feature>
<dbReference type="Proteomes" id="UP000018936">
    <property type="component" value="Unassembled WGS sequence"/>
</dbReference>
<protein>
    <submittedName>
        <fullName evidence="3">RNA-binding protein 25</fullName>
    </submittedName>
</protein>
<feature type="compositionally biased region" description="Basic and acidic residues" evidence="1">
    <location>
        <begin position="124"/>
        <end position="139"/>
    </location>
</feature>
<comment type="caution">
    <text evidence="3">The sequence shown here is derived from an EMBL/GenBank/DDBJ whole genome shotgun (WGS) entry which is preliminary data.</text>
</comment>